<comment type="caution">
    <text evidence="1">The sequence shown here is derived from an EMBL/GenBank/DDBJ whole genome shotgun (WGS) entry which is preliminary data.</text>
</comment>
<accession>A0A9W8PCZ4</accession>
<reference evidence="1" key="1">
    <citation type="submission" date="2022-10" db="EMBL/GenBank/DDBJ databases">
        <title>Fusarium specimens isolated from Avocado Roots.</title>
        <authorList>
            <person name="Stajich J."/>
            <person name="Roper C."/>
            <person name="Heimlech-Rivalta G."/>
        </authorList>
    </citation>
    <scope>NUCLEOTIDE SEQUENCE</scope>
    <source>
        <strain evidence="1">CF00143</strain>
    </source>
</reference>
<keyword evidence="2" id="KW-1185">Reference proteome</keyword>
<gene>
    <name evidence="1" type="ORF">NW766_012784</name>
</gene>
<dbReference type="AlphaFoldDB" id="A0A9W8PCZ4"/>
<dbReference type="Proteomes" id="UP001152130">
    <property type="component" value="Unassembled WGS sequence"/>
</dbReference>
<evidence type="ECO:0000313" key="1">
    <source>
        <dbReference type="EMBL" id="KAJ4002659.1"/>
    </source>
</evidence>
<protein>
    <submittedName>
        <fullName evidence="1">Uncharacterized protein</fullName>
    </submittedName>
</protein>
<evidence type="ECO:0000313" key="2">
    <source>
        <dbReference type="Proteomes" id="UP001152130"/>
    </source>
</evidence>
<sequence length="209" mass="22264">MHCQVKAFIDLTGFALVTAAKDDPFDHRLAVQPAGLSVMQSNDTPLGVPPADTRPYKSIDLTNIIPALDASGNRRSCPVGTINDGTGCVFPYSSVCPKDTRLEGNNCISEKSPQCPEGLAYDGTNCVGKPPTCPSGSKFNGEACESEVMPLCDAHFAFKDGACVYDKTPVCLPSFHPKGRFCTSNITSHSMAECVSTLNILLSARNDLE</sequence>
<organism evidence="1 2">
    <name type="scientific">Fusarium irregulare</name>
    <dbReference type="NCBI Taxonomy" id="2494466"/>
    <lineage>
        <taxon>Eukaryota</taxon>
        <taxon>Fungi</taxon>
        <taxon>Dikarya</taxon>
        <taxon>Ascomycota</taxon>
        <taxon>Pezizomycotina</taxon>
        <taxon>Sordariomycetes</taxon>
        <taxon>Hypocreomycetidae</taxon>
        <taxon>Hypocreales</taxon>
        <taxon>Nectriaceae</taxon>
        <taxon>Fusarium</taxon>
        <taxon>Fusarium incarnatum-equiseti species complex</taxon>
    </lineage>
</organism>
<dbReference type="EMBL" id="JAPDHF010000031">
    <property type="protein sequence ID" value="KAJ4002659.1"/>
    <property type="molecule type" value="Genomic_DNA"/>
</dbReference>
<proteinExistence type="predicted"/>
<name>A0A9W8PCZ4_9HYPO</name>